<dbReference type="SUPFAM" id="SSF55729">
    <property type="entry name" value="Acyl-CoA N-acyltransferases (Nat)"/>
    <property type="match status" value="1"/>
</dbReference>
<dbReference type="GO" id="GO:0016747">
    <property type="term" value="F:acyltransferase activity, transferring groups other than amino-acyl groups"/>
    <property type="evidence" value="ECO:0007669"/>
    <property type="project" value="InterPro"/>
</dbReference>
<comment type="caution">
    <text evidence="2">The sequence shown here is derived from an EMBL/GenBank/DDBJ whole genome shotgun (WGS) entry which is preliminary data.</text>
</comment>
<dbReference type="InterPro" id="IPR000182">
    <property type="entry name" value="GNAT_dom"/>
</dbReference>
<dbReference type="InterPro" id="IPR016181">
    <property type="entry name" value="Acyl_CoA_acyltransferase"/>
</dbReference>
<sequence>MIRKALPEDMPVILKIYEQARRFMAEHGNPRQWGNSSPAQNVLEEDIRKERLYLCERDEKICGVFAFPVGEDPTYAKIEGGGWKLNTPYGTIHRMAGNGQETGVFAECLAWCREQIGHIRIDTHEDNRIMQHLIEKHGFVRCGIIHVADGSPRIAYEWMEDI</sequence>
<proteinExistence type="predicted"/>
<evidence type="ECO:0000259" key="1">
    <source>
        <dbReference type="PROSITE" id="PS51186"/>
    </source>
</evidence>
<protein>
    <submittedName>
        <fullName evidence="2">N-acetyltransferase</fullName>
    </submittedName>
</protein>
<evidence type="ECO:0000313" key="2">
    <source>
        <dbReference type="EMBL" id="HJC87120.1"/>
    </source>
</evidence>
<dbReference type="Proteomes" id="UP000823922">
    <property type="component" value="Unassembled WGS sequence"/>
</dbReference>
<reference evidence="2" key="1">
    <citation type="journal article" date="2021" name="PeerJ">
        <title>Extensive microbial diversity within the chicken gut microbiome revealed by metagenomics and culture.</title>
        <authorList>
            <person name="Gilroy R."/>
            <person name="Ravi A."/>
            <person name="Getino M."/>
            <person name="Pursley I."/>
            <person name="Horton D.L."/>
            <person name="Alikhan N.F."/>
            <person name="Baker D."/>
            <person name="Gharbi K."/>
            <person name="Hall N."/>
            <person name="Watson M."/>
            <person name="Adriaenssens E.M."/>
            <person name="Foster-Nyarko E."/>
            <person name="Jarju S."/>
            <person name="Secka A."/>
            <person name="Antonio M."/>
            <person name="Oren A."/>
            <person name="Chaudhuri R.R."/>
            <person name="La Ragione R."/>
            <person name="Hildebrand F."/>
            <person name="Pallen M.J."/>
        </authorList>
    </citation>
    <scope>NUCLEOTIDE SEQUENCE</scope>
    <source>
        <strain evidence="2">ChiBcec1-1630</strain>
    </source>
</reference>
<dbReference type="AlphaFoldDB" id="A0A9D2TS41"/>
<organism evidence="2 3">
    <name type="scientific">Candidatus Eisenbergiella intestinigallinarum</name>
    <dbReference type="NCBI Taxonomy" id="2838549"/>
    <lineage>
        <taxon>Bacteria</taxon>
        <taxon>Bacillati</taxon>
        <taxon>Bacillota</taxon>
        <taxon>Clostridia</taxon>
        <taxon>Lachnospirales</taxon>
        <taxon>Lachnospiraceae</taxon>
        <taxon>Eisenbergiella</taxon>
    </lineage>
</organism>
<gene>
    <name evidence="2" type="ORF">H9926_03780</name>
</gene>
<name>A0A9D2TS41_9FIRM</name>
<dbReference type="EMBL" id="DWVS01000091">
    <property type="protein sequence ID" value="HJC87120.1"/>
    <property type="molecule type" value="Genomic_DNA"/>
</dbReference>
<dbReference type="PROSITE" id="PS51186">
    <property type="entry name" value="GNAT"/>
    <property type="match status" value="1"/>
</dbReference>
<reference evidence="2" key="2">
    <citation type="submission" date="2021-04" db="EMBL/GenBank/DDBJ databases">
        <authorList>
            <person name="Gilroy R."/>
        </authorList>
    </citation>
    <scope>NUCLEOTIDE SEQUENCE</scope>
    <source>
        <strain evidence="2">ChiBcec1-1630</strain>
    </source>
</reference>
<dbReference type="Gene3D" id="3.40.630.30">
    <property type="match status" value="1"/>
</dbReference>
<accession>A0A9D2TS41</accession>
<evidence type="ECO:0000313" key="3">
    <source>
        <dbReference type="Proteomes" id="UP000823922"/>
    </source>
</evidence>
<feature type="domain" description="N-acetyltransferase" evidence="1">
    <location>
        <begin position="1"/>
        <end position="162"/>
    </location>
</feature>